<dbReference type="InterPro" id="IPR016040">
    <property type="entry name" value="NAD(P)-bd_dom"/>
</dbReference>
<dbReference type="AlphaFoldDB" id="A0A432ZPL1"/>
<evidence type="ECO:0000259" key="2">
    <source>
        <dbReference type="Pfam" id="PF13460"/>
    </source>
</evidence>
<reference evidence="3 4" key="1">
    <citation type="journal article" date="2011" name="Front. Microbiol.">
        <title>Genomic signatures of strain selection and enhancement in Bacillus atrophaeus var. globigii, a historical biowarfare simulant.</title>
        <authorList>
            <person name="Gibbons H.S."/>
            <person name="Broomall S.M."/>
            <person name="McNew L.A."/>
            <person name="Daligault H."/>
            <person name="Chapman C."/>
            <person name="Bruce D."/>
            <person name="Karavis M."/>
            <person name="Krepps M."/>
            <person name="McGregor P.A."/>
            <person name="Hong C."/>
            <person name="Park K.H."/>
            <person name="Akmal A."/>
            <person name="Feldman A."/>
            <person name="Lin J.S."/>
            <person name="Chang W.E."/>
            <person name="Higgs B.W."/>
            <person name="Demirev P."/>
            <person name="Lindquist J."/>
            <person name="Liem A."/>
            <person name="Fochler E."/>
            <person name="Read T.D."/>
            <person name="Tapia R."/>
            <person name="Johnson S."/>
            <person name="Bishop-Lilly K.A."/>
            <person name="Detter C."/>
            <person name="Han C."/>
            <person name="Sozhamannan S."/>
            <person name="Rosenzweig C.N."/>
            <person name="Skowronski E.W."/>
        </authorList>
    </citation>
    <scope>NUCLEOTIDE SEQUENCE [LARGE SCALE GENOMIC DNA]</scope>
    <source>
        <strain evidence="3 4">CC-PW-9</strain>
    </source>
</reference>
<dbReference type="OrthoDB" id="9808276at2"/>
<dbReference type="EMBL" id="PIQH01000008">
    <property type="protein sequence ID" value="RUO79768.1"/>
    <property type="molecule type" value="Genomic_DNA"/>
</dbReference>
<dbReference type="RefSeq" id="WP_126842275.1">
    <property type="nucleotide sequence ID" value="NZ_PIQH01000008.1"/>
</dbReference>
<feature type="domain" description="NAD(P)-binding" evidence="2">
    <location>
        <begin position="9"/>
        <end position="203"/>
    </location>
</feature>
<protein>
    <submittedName>
        <fullName evidence="3">NAD(P)-dependent oxidoreductase</fullName>
    </submittedName>
</protein>
<dbReference type="PANTHER" id="PTHR43574">
    <property type="entry name" value="EPIMERASE-RELATED"/>
    <property type="match status" value="1"/>
</dbReference>
<keyword evidence="1" id="KW-0520">NAD</keyword>
<dbReference type="Pfam" id="PF13460">
    <property type="entry name" value="NAD_binding_10"/>
    <property type="match status" value="1"/>
</dbReference>
<dbReference type="InterPro" id="IPR036291">
    <property type="entry name" value="NAD(P)-bd_dom_sf"/>
</dbReference>
<dbReference type="Gene3D" id="3.40.50.720">
    <property type="entry name" value="NAD(P)-binding Rossmann-like Domain"/>
    <property type="match status" value="1"/>
</dbReference>
<gene>
    <name evidence="3" type="ORF">CWI84_09040</name>
</gene>
<sequence length="277" mass="31124">MRVLLLGYGDIASRVARRLTAQAGVEVVGICRNPEHKSAPQGVTLQAADISNEQDLKPLLQNQHWDVAVVTLTPAEYSDEGYRQGYVVPMRHLQMALHQHPNIQRLLYISSTSVYQHQAGEWVDENTPTQPQKATAKRLLEAERLVASFAAETAILRCSGIYGPGRTYALKRSQQTDLSVTDAWTNRIHSEDVAKVIVALLHRQQALPDTLLVTDNQPSRQANVYRWLAQQQGVDCANWTEQTAQELGKRCSNQRLRELGIVLDFPSYREGYSALLR</sequence>
<keyword evidence="4" id="KW-1185">Reference proteome</keyword>
<comment type="caution">
    <text evidence="3">The sequence shown here is derived from an EMBL/GenBank/DDBJ whole genome shotgun (WGS) entry which is preliminary data.</text>
</comment>
<dbReference type="SUPFAM" id="SSF51735">
    <property type="entry name" value="NAD(P)-binding Rossmann-fold domains"/>
    <property type="match status" value="1"/>
</dbReference>
<evidence type="ECO:0000313" key="4">
    <source>
        <dbReference type="Proteomes" id="UP000287996"/>
    </source>
</evidence>
<evidence type="ECO:0000313" key="3">
    <source>
        <dbReference type="EMBL" id="RUO79768.1"/>
    </source>
</evidence>
<accession>A0A432ZPL1</accession>
<proteinExistence type="predicted"/>
<dbReference type="CDD" id="cd05266">
    <property type="entry name" value="SDR_a4"/>
    <property type="match status" value="1"/>
</dbReference>
<name>A0A432ZPL1_9GAMM</name>
<dbReference type="Proteomes" id="UP000287996">
    <property type="component" value="Unassembled WGS sequence"/>
</dbReference>
<organism evidence="3 4">
    <name type="scientific">Idiomarina tyrosinivorans</name>
    <dbReference type="NCBI Taxonomy" id="1445662"/>
    <lineage>
        <taxon>Bacteria</taxon>
        <taxon>Pseudomonadati</taxon>
        <taxon>Pseudomonadota</taxon>
        <taxon>Gammaproteobacteria</taxon>
        <taxon>Alteromonadales</taxon>
        <taxon>Idiomarinaceae</taxon>
        <taxon>Idiomarina</taxon>
    </lineage>
</organism>
<evidence type="ECO:0000256" key="1">
    <source>
        <dbReference type="ARBA" id="ARBA00023027"/>
    </source>
</evidence>